<dbReference type="CDD" id="cd18793">
    <property type="entry name" value="SF2_C_SNF"/>
    <property type="match status" value="1"/>
</dbReference>
<dbReference type="SUPFAM" id="SSF52540">
    <property type="entry name" value="P-loop containing nucleoside triphosphate hydrolases"/>
    <property type="match status" value="2"/>
</dbReference>
<dbReference type="Gramene" id="rna-AYBTSS11_LOCUS27451">
    <property type="protein sequence ID" value="CAJ1975339.1"/>
    <property type="gene ID" value="gene-AYBTSS11_LOCUS27451"/>
</dbReference>
<dbReference type="GO" id="GO:0008270">
    <property type="term" value="F:zinc ion binding"/>
    <property type="evidence" value="ECO:0007669"/>
    <property type="project" value="InterPro"/>
</dbReference>
<accession>A0AA86VVY8</accession>
<dbReference type="Pfam" id="PF01844">
    <property type="entry name" value="HNH"/>
    <property type="match status" value="1"/>
</dbReference>
<proteinExistence type="predicted"/>
<feature type="region of interest" description="Disordered" evidence="2">
    <location>
        <begin position="883"/>
        <end position="905"/>
    </location>
</feature>
<dbReference type="InterPro" id="IPR002711">
    <property type="entry name" value="HNH"/>
</dbReference>
<dbReference type="Pfam" id="PF00176">
    <property type="entry name" value="SNF2-rel_dom"/>
    <property type="match status" value="2"/>
</dbReference>
<dbReference type="PROSITE" id="PS51192">
    <property type="entry name" value="HELICASE_ATP_BIND_1"/>
    <property type="match status" value="1"/>
</dbReference>
<evidence type="ECO:0000256" key="2">
    <source>
        <dbReference type="SAM" id="MobiDB-lite"/>
    </source>
</evidence>
<feature type="compositionally biased region" description="Basic and acidic residues" evidence="2">
    <location>
        <begin position="24"/>
        <end position="42"/>
    </location>
</feature>
<dbReference type="Proteomes" id="UP001189624">
    <property type="component" value="Chromosome 9"/>
</dbReference>
<dbReference type="GO" id="GO:0005524">
    <property type="term" value="F:ATP binding"/>
    <property type="evidence" value="ECO:0007669"/>
    <property type="project" value="InterPro"/>
</dbReference>
<evidence type="ECO:0000256" key="1">
    <source>
        <dbReference type="ARBA" id="ARBA00022801"/>
    </source>
</evidence>
<dbReference type="GO" id="GO:0003676">
    <property type="term" value="F:nucleic acid binding"/>
    <property type="evidence" value="ECO:0007669"/>
    <property type="project" value="InterPro"/>
</dbReference>
<dbReference type="SMART" id="SM00487">
    <property type="entry name" value="DEXDc"/>
    <property type="match status" value="1"/>
</dbReference>
<dbReference type="InterPro" id="IPR049730">
    <property type="entry name" value="SNF2/RAD54-like_C"/>
</dbReference>
<dbReference type="Gene3D" id="1.10.30.50">
    <property type="match status" value="1"/>
</dbReference>
<dbReference type="InterPro" id="IPR038718">
    <property type="entry name" value="SNF2-like_sf"/>
</dbReference>
<dbReference type="Gene3D" id="3.40.50.300">
    <property type="entry name" value="P-loop containing nucleotide triphosphate hydrolases"/>
    <property type="match status" value="1"/>
</dbReference>
<dbReference type="GO" id="GO:0031297">
    <property type="term" value="P:replication fork processing"/>
    <property type="evidence" value="ECO:0007669"/>
    <property type="project" value="TreeGrafter"/>
</dbReference>
<dbReference type="GO" id="GO:0006281">
    <property type="term" value="P:DNA repair"/>
    <property type="evidence" value="ECO:0007669"/>
    <property type="project" value="TreeGrafter"/>
</dbReference>
<dbReference type="PANTHER" id="PTHR45766:SF5">
    <property type="entry name" value="SNF2 DOMAIN-CONTAINING PROTEIN _ HELICASE DOMAIN-CONTAINING PROTEIN _ HNH ENDONUCLEASE DOMAIN-CONTAINING PROTEIN"/>
    <property type="match status" value="1"/>
</dbReference>
<dbReference type="GO" id="GO:0016787">
    <property type="term" value="F:hydrolase activity"/>
    <property type="evidence" value="ECO:0007669"/>
    <property type="project" value="UniProtKB-KW"/>
</dbReference>
<keyword evidence="1" id="KW-0378">Hydrolase</keyword>
<dbReference type="Gene3D" id="3.40.50.10810">
    <property type="entry name" value="Tandem AAA-ATPase domain"/>
    <property type="match status" value="2"/>
</dbReference>
<evidence type="ECO:0000313" key="5">
    <source>
        <dbReference type="Proteomes" id="UP001189624"/>
    </source>
</evidence>
<reference evidence="4" key="1">
    <citation type="submission" date="2023-10" db="EMBL/GenBank/DDBJ databases">
        <authorList>
            <person name="Domelevo Entfellner J.-B."/>
        </authorList>
    </citation>
    <scope>NUCLEOTIDE SEQUENCE</scope>
</reference>
<feature type="domain" description="Helicase ATP-binding" evidence="3">
    <location>
        <begin position="205"/>
        <end position="484"/>
    </location>
</feature>
<evidence type="ECO:0000313" key="4">
    <source>
        <dbReference type="EMBL" id="CAJ1975339.1"/>
    </source>
</evidence>
<protein>
    <recommendedName>
        <fullName evidence="3">Helicase ATP-binding domain-containing protein</fullName>
    </recommendedName>
</protein>
<sequence>MELTEEQQRQVEANRAAAIAKRKAFLESRAQQEGEQPHREGENTSNPNPWHLFKCQKFPKPQPAKFLARLEICSPDSFSIIPLPLPSFPFPGDQHCLSTLNSVLSHVMPSHFTQTSGGVKACVFKLTEYHAVLRQLKAAAEALHVEEIPWVTFNVVERLSHSVAVGLWTPVRPEHLVDEEVERLIAKLPRTLLDVLLPFQHDGLRFALRRGARCLIADDMGLGKTLQAIAIAGCFLDEGSILVVCPAVLRFSWAEELERWLPFCLPADIHLGNVLLSKMSCGCIDDCTEDGLALGDLKSKSTRWNDDKATCTHGMGHGKGNAHRCIQLIGRGEKKGGGEGKREKRQERSDCYTDADIALILVAEGAPLTMPFSLIAYMIGMTHCEAVVFGHQDNPIYLTRSPKVVVISYTMLHRLRNNMLEHEWALLIVDESHHVRCTKKTEPGEIQAVLDVASKVKRIILLSGTPSLSRPGLLGKTKYEFAKTYCDLKYIKGIQGKYFADYSKGVRLEELNVLLKQTVMIRRLKEHVMLQLPPKRRQIIRLLIKRSDIIAAKTAIGVLSIDATEQESEDIPLENLDEPDGKLSYQELGIAKLSGFREWLALHPIVAGSENASKMIIFAHHHKVLDGVQEFLCEKGISFVRIDGNTLARDRQSAVVSFRSSPELVLKKINPALLLIFNIVIPLFICICYCQPLSFTTVSVGSVASCPTSSFYAHCTRLHVGLLAFLALVSTPGSQFPPLAEVAVKIAVIGILAAGFGLDFSTAQDVVFLELPQCPTLMLQFVQVSIMQRMSPDLAEDRAHRRGQTNAVNVYIFCAKDTLDETKWKNLNKSLQRVSCTTDGKYDAVKEIKVEGISYLHSSFKSDNCEEQSAYKDAVVETQLDEQHSAVNSNESEENQDDKSDEGSFVDKSIQSSNILTDDVSSQNLSKASVLDTTCDVDAFEVAERCPGKSFEDRDPVIADMKSISTTEADGDQSVHPVEVDSHCSSNQVDFLRFEVSPYTGRIHLYTCILGTDERPQPLFENFRPEELELLSSVAAYEKQVHDEKQKIEFVSVKDNPTYRHALLAFAEEWKNLRSIERRKLIGKPLQLPLAVELCYLSESNNHNNKGLLNGGSKRRKTPLMEISYPLPTDAVWRKVYLRSGLGKKEKEYTQGWSVTDEPLCKLCQKQCLGNNAKRPEFLEDLFCNLVCYEEYRMRTSNRFLRELVKDTRPLSLERRRDYIEKVAPNVAKRKNMLEKLVNEPTEGNAWHADHIVPVYQGGGECKLENMRTLCVACHYDVTAAQCAERRKARTNAKKKLKEFMKSMKNGIMGSAGTNIKVSLIIMESD</sequence>
<dbReference type="PANTHER" id="PTHR45766">
    <property type="entry name" value="DNA ANNEALING HELICASE AND ENDONUCLEASE ZRANB3 FAMILY MEMBER"/>
    <property type="match status" value="1"/>
</dbReference>
<dbReference type="EMBL" id="OY731406">
    <property type="protein sequence ID" value="CAJ1975339.1"/>
    <property type="molecule type" value="Genomic_DNA"/>
</dbReference>
<gene>
    <name evidence="4" type="ORF">AYBTSS11_LOCUS27451</name>
</gene>
<dbReference type="InterPro" id="IPR027417">
    <property type="entry name" value="P-loop_NTPase"/>
</dbReference>
<dbReference type="InterPro" id="IPR003615">
    <property type="entry name" value="HNH_nuc"/>
</dbReference>
<feature type="region of interest" description="Disordered" evidence="2">
    <location>
        <begin position="22"/>
        <end position="49"/>
    </location>
</feature>
<organism evidence="4 5">
    <name type="scientific">Sphenostylis stenocarpa</name>
    <dbReference type="NCBI Taxonomy" id="92480"/>
    <lineage>
        <taxon>Eukaryota</taxon>
        <taxon>Viridiplantae</taxon>
        <taxon>Streptophyta</taxon>
        <taxon>Embryophyta</taxon>
        <taxon>Tracheophyta</taxon>
        <taxon>Spermatophyta</taxon>
        <taxon>Magnoliopsida</taxon>
        <taxon>eudicotyledons</taxon>
        <taxon>Gunneridae</taxon>
        <taxon>Pentapetalae</taxon>
        <taxon>rosids</taxon>
        <taxon>fabids</taxon>
        <taxon>Fabales</taxon>
        <taxon>Fabaceae</taxon>
        <taxon>Papilionoideae</taxon>
        <taxon>50 kb inversion clade</taxon>
        <taxon>NPAAA clade</taxon>
        <taxon>indigoferoid/millettioid clade</taxon>
        <taxon>Phaseoleae</taxon>
        <taxon>Sphenostylis</taxon>
    </lineage>
</organism>
<dbReference type="InterPro" id="IPR000330">
    <property type="entry name" value="SNF2_N"/>
</dbReference>
<dbReference type="CDD" id="cd00085">
    <property type="entry name" value="HNHc"/>
    <property type="match status" value="1"/>
</dbReference>
<dbReference type="InterPro" id="IPR014001">
    <property type="entry name" value="Helicase_ATP-bd"/>
</dbReference>
<name>A0AA86VVY8_9FABA</name>
<evidence type="ECO:0000259" key="3">
    <source>
        <dbReference type="PROSITE" id="PS51192"/>
    </source>
</evidence>
<keyword evidence="5" id="KW-1185">Reference proteome</keyword>
<dbReference type="GO" id="GO:0004520">
    <property type="term" value="F:DNA endonuclease activity"/>
    <property type="evidence" value="ECO:0007669"/>
    <property type="project" value="TreeGrafter"/>
</dbReference>
<dbReference type="GO" id="GO:0043596">
    <property type="term" value="C:nuclear replication fork"/>
    <property type="evidence" value="ECO:0007669"/>
    <property type="project" value="TreeGrafter"/>
</dbReference>